<organism evidence="4 5">
    <name type="scientific">Agrocybe pediades</name>
    <dbReference type="NCBI Taxonomy" id="84607"/>
    <lineage>
        <taxon>Eukaryota</taxon>
        <taxon>Fungi</taxon>
        <taxon>Dikarya</taxon>
        <taxon>Basidiomycota</taxon>
        <taxon>Agaricomycotina</taxon>
        <taxon>Agaricomycetes</taxon>
        <taxon>Agaricomycetidae</taxon>
        <taxon>Agaricales</taxon>
        <taxon>Agaricineae</taxon>
        <taxon>Strophariaceae</taxon>
        <taxon>Agrocybe</taxon>
    </lineage>
</organism>
<dbReference type="Gene3D" id="1.25.40.720">
    <property type="entry name" value="Telomere length regulation protein 2, C-terminal domain"/>
    <property type="match status" value="1"/>
</dbReference>
<reference evidence="4 5" key="1">
    <citation type="submission" date="2019-12" db="EMBL/GenBank/DDBJ databases">
        <authorList>
            <person name="Floudas D."/>
            <person name="Bentzer J."/>
            <person name="Ahren D."/>
            <person name="Johansson T."/>
            <person name="Persson P."/>
            <person name="Tunlid A."/>
        </authorList>
    </citation>
    <scope>NUCLEOTIDE SEQUENCE [LARGE SCALE GENOMIC DNA]</scope>
    <source>
        <strain evidence="4 5">CBS 102.39</strain>
    </source>
</reference>
<proteinExistence type="inferred from homology"/>
<dbReference type="InterPro" id="IPR019337">
    <property type="entry name" value="Telomere_length_regulation_dom"/>
</dbReference>
<feature type="compositionally biased region" description="Low complexity" evidence="2">
    <location>
        <begin position="164"/>
        <end position="180"/>
    </location>
</feature>
<dbReference type="GO" id="GO:0005829">
    <property type="term" value="C:cytosol"/>
    <property type="evidence" value="ECO:0007669"/>
    <property type="project" value="TreeGrafter"/>
</dbReference>
<comment type="similarity">
    <text evidence="1">Belongs to the TEL2 family.</text>
</comment>
<dbReference type="Pfam" id="PF10193">
    <property type="entry name" value="Telomere_reg-2"/>
    <property type="match status" value="1"/>
</dbReference>
<keyword evidence="5" id="KW-1185">Reference proteome</keyword>
<dbReference type="GO" id="GO:0051083">
    <property type="term" value="P:'de novo' cotranslational protein folding"/>
    <property type="evidence" value="ECO:0007669"/>
    <property type="project" value="TreeGrafter"/>
</dbReference>
<name>A0A8H4VP66_9AGAR</name>
<feature type="domain" description="Telomere length regulation protein conserved" evidence="3">
    <location>
        <begin position="198"/>
        <end position="318"/>
    </location>
</feature>
<evidence type="ECO:0000256" key="2">
    <source>
        <dbReference type="SAM" id="MobiDB-lite"/>
    </source>
</evidence>
<dbReference type="InterPro" id="IPR051970">
    <property type="entry name" value="TEL2_Regulation"/>
</dbReference>
<dbReference type="PANTHER" id="PTHR15830:SF10">
    <property type="entry name" value="TELOMERE LENGTH REGULATION PROTEIN TEL2 HOMOLOG"/>
    <property type="match status" value="1"/>
</dbReference>
<dbReference type="PANTHER" id="PTHR15830">
    <property type="entry name" value="TELOMERE LENGTH REGULATION PROTEIN TEL2 FAMILY MEMBER"/>
    <property type="match status" value="1"/>
</dbReference>
<gene>
    <name evidence="4" type="ORF">D9613_002794</name>
</gene>
<evidence type="ECO:0000256" key="1">
    <source>
        <dbReference type="ARBA" id="ARBA00006133"/>
    </source>
</evidence>
<dbReference type="GO" id="GO:0051879">
    <property type="term" value="F:Hsp90 protein binding"/>
    <property type="evidence" value="ECO:0007669"/>
    <property type="project" value="TreeGrafter"/>
</dbReference>
<dbReference type="EMBL" id="JAACJL010000044">
    <property type="protein sequence ID" value="KAF4615270.1"/>
    <property type="molecule type" value="Genomic_DNA"/>
</dbReference>
<dbReference type="InterPro" id="IPR038528">
    <property type="entry name" value="TEL2_C_sf"/>
</dbReference>
<evidence type="ECO:0000313" key="4">
    <source>
        <dbReference type="EMBL" id="KAF4615270.1"/>
    </source>
</evidence>
<dbReference type="AlphaFoldDB" id="A0A8H4VP66"/>
<evidence type="ECO:0000259" key="3">
    <source>
        <dbReference type="Pfam" id="PF10193"/>
    </source>
</evidence>
<accession>A0A8H4VP66</accession>
<dbReference type="GO" id="GO:0042162">
    <property type="term" value="F:telomeric DNA binding"/>
    <property type="evidence" value="ECO:0007669"/>
    <property type="project" value="TreeGrafter"/>
</dbReference>
<protein>
    <recommendedName>
        <fullName evidence="3">Telomere length regulation protein conserved domain-containing protein</fullName>
    </recommendedName>
</protein>
<feature type="region of interest" description="Disordered" evidence="2">
    <location>
        <begin position="94"/>
        <end position="184"/>
    </location>
</feature>
<evidence type="ECO:0000313" key="5">
    <source>
        <dbReference type="Proteomes" id="UP000521872"/>
    </source>
</evidence>
<comment type="caution">
    <text evidence="4">The sequence shown here is derived from an EMBL/GenBank/DDBJ whole genome shotgun (WGS) entry which is preliminary data.</text>
</comment>
<sequence>MSQHRYMTSLLLVTVSYFPKSSSSVLKLASTVSFINAISVYISHLDASVRRCGMLAAEVVAHLCDKKLDFGDWDGDGFGKPWCRSIRSLLESRDVDAPLEMEDDEKEQGETHEEEEPDREELKEANNNPDRHESQQEKERPSQSRLIYNVSADYDSDDSMTGYASPPSSRSASPSPSELAAIEKDPTLNVGLKKVPRPMYLAQLGDLFRGGSSKVGPDDPHEADRIEMALNTAEELIRRKKGFGTELDENAVNLVFALLGLQDNFDLEGFAEKRQGALNALVACSPRKAAPALIQEFFKNQYSADQRFVALNALAIGARELASLPVPASRVPVERTAFPSKRLPEPLHRKYITANTDLVLLMVDDLSKKALEPQQAEASTSDATQFVRERRLRIGKTSQSQRVIEVLPHSLNPLSSDLSSSAQQSTQRTSFIDVAAEYFIMPLISSFWSFLRDEQAREERTAHREGRSRYQGTGTGLILNPLVLAQFVRTLAILVNASVHAPEWLSVIAPEALELAITIGTRPMSITNDDDDEGDRQSTEASLLTSTLELALVVLDGALNIDGGRILGLEYTTLVLGVEEWAGKIFKDIERGLKLEGGGGAHEIKLSRAAAGVLLKIDELTSKWRRSMLDTR</sequence>
<feature type="compositionally biased region" description="Basic and acidic residues" evidence="2">
    <location>
        <begin position="120"/>
        <end position="142"/>
    </location>
</feature>
<dbReference type="Proteomes" id="UP000521872">
    <property type="component" value="Unassembled WGS sequence"/>
</dbReference>
<feature type="compositionally biased region" description="Acidic residues" evidence="2">
    <location>
        <begin position="97"/>
        <end position="119"/>
    </location>
</feature>